<keyword evidence="2" id="KW-1185">Reference proteome</keyword>
<comment type="caution">
    <text evidence="1">The sequence shown here is derived from an EMBL/GenBank/DDBJ whole genome shotgun (WGS) entry which is preliminary data.</text>
</comment>
<accession>A0ABN9CW39</accession>
<protein>
    <recommendedName>
        <fullName evidence="3">Transposase</fullName>
    </recommendedName>
</protein>
<sequence>MTEQGQRMLKPTVLRRHQLSAESIAKYLQTSCGLHKSFMEWVSMAEQLHLSIFHHTKCNAKHWMQWCKAL</sequence>
<organism evidence="1 2">
    <name type="scientific">Staurois parvus</name>
    <dbReference type="NCBI Taxonomy" id="386267"/>
    <lineage>
        <taxon>Eukaryota</taxon>
        <taxon>Metazoa</taxon>
        <taxon>Chordata</taxon>
        <taxon>Craniata</taxon>
        <taxon>Vertebrata</taxon>
        <taxon>Euteleostomi</taxon>
        <taxon>Amphibia</taxon>
        <taxon>Batrachia</taxon>
        <taxon>Anura</taxon>
        <taxon>Neobatrachia</taxon>
        <taxon>Ranoidea</taxon>
        <taxon>Ranidae</taxon>
        <taxon>Staurois</taxon>
    </lineage>
</organism>
<evidence type="ECO:0000313" key="1">
    <source>
        <dbReference type="EMBL" id="CAI9564428.1"/>
    </source>
</evidence>
<name>A0ABN9CW39_9NEOB</name>
<dbReference type="EMBL" id="CATNWA010012996">
    <property type="protein sequence ID" value="CAI9564428.1"/>
    <property type="molecule type" value="Genomic_DNA"/>
</dbReference>
<gene>
    <name evidence="1" type="ORF">SPARVUS_LOCUS5896760</name>
</gene>
<proteinExistence type="predicted"/>
<feature type="non-terminal residue" evidence="1">
    <location>
        <position position="70"/>
    </location>
</feature>
<reference evidence="1" key="1">
    <citation type="submission" date="2023-05" db="EMBL/GenBank/DDBJ databases">
        <authorList>
            <person name="Stuckert A."/>
        </authorList>
    </citation>
    <scope>NUCLEOTIDE SEQUENCE</scope>
</reference>
<evidence type="ECO:0000313" key="2">
    <source>
        <dbReference type="Proteomes" id="UP001162483"/>
    </source>
</evidence>
<dbReference type="Proteomes" id="UP001162483">
    <property type="component" value="Unassembled WGS sequence"/>
</dbReference>
<evidence type="ECO:0008006" key="3">
    <source>
        <dbReference type="Google" id="ProtNLM"/>
    </source>
</evidence>